<evidence type="ECO:0000313" key="6">
    <source>
        <dbReference type="RefSeq" id="XP_030885900.1"/>
    </source>
</evidence>
<accession>A0A7F8QXU8</accession>
<proteinExistence type="inferred from homology"/>
<dbReference type="PANTHER" id="PTHR13049:SF2">
    <property type="entry name" value="COILED-COIL DOMAIN-CONTAINING PROTEIN 25"/>
    <property type="match status" value="1"/>
</dbReference>
<dbReference type="InterPro" id="IPR039730">
    <property type="entry name" value="Jlp2/Ccd25"/>
</dbReference>
<protein>
    <recommendedName>
        <fullName evidence="2">Coiled-coil domain-containing protein 25</fullName>
    </recommendedName>
</protein>
<dbReference type="RefSeq" id="XP_030885900.1">
    <property type="nucleotide sequence ID" value="XM_031030040.1"/>
</dbReference>
<dbReference type="Proteomes" id="UP000245341">
    <property type="component" value="Unplaced"/>
</dbReference>
<evidence type="ECO:0000256" key="3">
    <source>
        <dbReference type="ARBA" id="ARBA00024214"/>
    </source>
</evidence>
<dbReference type="CTD" id="55246"/>
<evidence type="ECO:0000313" key="5">
    <source>
        <dbReference type="Proteomes" id="UP000245341"/>
    </source>
</evidence>
<reference evidence="6" key="1">
    <citation type="submission" date="2025-08" db="UniProtKB">
        <authorList>
            <consortium name="RefSeq"/>
        </authorList>
    </citation>
    <scope>IDENTIFICATION</scope>
    <source>
        <tissue evidence="6">Liver</tissue>
    </source>
</reference>
<evidence type="ECO:0000259" key="4">
    <source>
        <dbReference type="Pfam" id="PF05670"/>
    </source>
</evidence>
<dbReference type="PANTHER" id="PTHR13049">
    <property type="entry name" value="DUF814-RELATED"/>
    <property type="match status" value="1"/>
</dbReference>
<dbReference type="AlphaFoldDB" id="A0A7F8QXU8"/>
<keyword evidence="5" id="KW-1185">Reference proteome</keyword>
<dbReference type="InterPro" id="IPR008532">
    <property type="entry name" value="NFACT_RNA-bd"/>
</dbReference>
<evidence type="ECO:0000256" key="2">
    <source>
        <dbReference type="ARBA" id="ARBA00016700"/>
    </source>
</evidence>
<evidence type="ECO:0000256" key="1">
    <source>
        <dbReference type="ARBA" id="ARBA00008998"/>
    </source>
</evidence>
<dbReference type="KEGG" id="lww:102744127"/>
<gene>
    <name evidence="6" type="primary">CCDC25</name>
</gene>
<name>A0A7F8QXU8_LEPWE</name>
<dbReference type="GeneID" id="102744127"/>
<comment type="subunit">
    <text evidence="3">Interacts (via cytoplasmic region) with ILK.</text>
</comment>
<organism evidence="5 6">
    <name type="scientific">Leptonychotes weddellii</name>
    <name type="common">Weddell seal</name>
    <name type="synonym">Otaria weddellii</name>
    <dbReference type="NCBI Taxonomy" id="9713"/>
    <lineage>
        <taxon>Eukaryota</taxon>
        <taxon>Metazoa</taxon>
        <taxon>Chordata</taxon>
        <taxon>Craniata</taxon>
        <taxon>Vertebrata</taxon>
        <taxon>Euteleostomi</taxon>
        <taxon>Mammalia</taxon>
        <taxon>Eutheria</taxon>
        <taxon>Laurasiatheria</taxon>
        <taxon>Carnivora</taxon>
        <taxon>Caniformia</taxon>
        <taxon>Pinnipedia</taxon>
        <taxon>Phocidae</taxon>
        <taxon>Monachinae</taxon>
        <taxon>Lobodontini</taxon>
        <taxon>Leptonychotes</taxon>
    </lineage>
</organism>
<dbReference type="Pfam" id="PF05670">
    <property type="entry name" value="NFACT-R_1"/>
    <property type="match status" value="1"/>
</dbReference>
<dbReference type="OrthoDB" id="200398at2759"/>
<feature type="domain" description="NFACT RNA-binding" evidence="4">
    <location>
        <begin position="1"/>
        <end position="71"/>
    </location>
</feature>
<comment type="similarity">
    <text evidence="1">Belongs to the CCDC25 family.</text>
</comment>
<sequence>MVFYFTSNSVNSSAYTIYMGKDKYENEDLIKHGWPEDIWFHVDKLSSAHVYLRLHKRTIPDLLSFPVEIMCGSFSHSLTEGGYSQLSGASLGHLKQH</sequence>